<name>A0ABV7EX33_9BURK</name>
<proteinExistence type="predicted"/>
<keyword evidence="1" id="KW-0175">Coiled coil</keyword>
<protein>
    <submittedName>
        <fullName evidence="2">Uncharacterized protein</fullName>
    </submittedName>
</protein>
<feature type="coiled-coil region" evidence="1">
    <location>
        <begin position="11"/>
        <end position="38"/>
    </location>
</feature>
<organism evidence="2 3">
    <name type="scientific">Undibacterium arcticum</name>
    <dbReference type="NCBI Taxonomy" id="1762892"/>
    <lineage>
        <taxon>Bacteria</taxon>
        <taxon>Pseudomonadati</taxon>
        <taxon>Pseudomonadota</taxon>
        <taxon>Betaproteobacteria</taxon>
        <taxon>Burkholderiales</taxon>
        <taxon>Oxalobacteraceae</taxon>
        <taxon>Undibacterium</taxon>
    </lineage>
</organism>
<sequence length="138" mass="16093">MPTKIISGEYVMDTRKTLNDLNRSLRELHKELVKVARHEYEKEWGQVDPGQLLQLLTRHPQFDWLHQLSEFMVDIDEILDNEIVSQADIRSIFAQAKSMLSQSVTEPCDFSTHYFEAMHGDPAIVMAHANVRWVLESR</sequence>
<accession>A0ABV7EX33</accession>
<evidence type="ECO:0000313" key="2">
    <source>
        <dbReference type="EMBL" id="MFC3106511.1"/>
    </source>
</evidence>
<evidence type="ECO:0000256" key="1">
    <source>
        <dbReference type="SAM" id="Coils"/>
    </source>
</evidence>
<gene>
    <name evidence="2" type="ORF">ACFOFO_00810</name>
</gene>
<evidence type="ECO:0000313" key="3">
    <source>
        <dbReference type="Proteomes" id="UP001595530"/>
    </source>
</evidence>
<comment type="caution">
    <text evidence="2">The sequence shown here is derived from an EMBL/GenBank/DDBJ whole genome shotgun (WGS) entry which is preliminary data.</text>
</comment>
<dbReference type="Proteomes" id="UP001595530">
    <property type="component" value="Unassembled WGS sequence"/>
</dbReference>
<keyword evidence="3" id="KW-1185">Reference proteome</keyword>
<dbReference type="RefSeq" id="WP_390324804.1">
    <property type="nucleotide sequence ID" value="NZ_JBHRTP010000002.1"/>
</dbReference>
<reference evidence="3" key="1">
    <citation type="journal article" date="2019" name="Int. J. Syst. Evol. Microbiol.">
        <title>The Global Catalogue of Microorganisms (GCM) 10K type strain sequencing project: providing services to taxonomists for standard genome sequencing and annotation.</title>
        <authorList>
            <consortium name="The Broad Institute Genomics Platform"/>
            <consortium name="The Broad Institute Genome Sequencing Center for Infectious Disease"/>
            <person name="Wu L."/>
            <person name="Ma J."/>
        </authorList>
    </citation>
    <scope>NUCLEOTIDE SEQUENCE [LARGE SCALE GENOMIC DNA]</scope>
    <source>
        <strain evidence="3">KCTC 42986</strain>
    </source>
</reference>
<dbReference type="EMBL" id="JBHRTP010000002">
    <property type="protein sequence ID" value="MFC3106511.1"/>
    <property type="molecule type" value="Genomic_DNA"/>
</dbReference>